<comment type="caution">
    <text evidence="2">The sequence shown here is derived from an EMBL/GenBank/DDBJ whole genome shotgun (WGS) entry which is preliminary data.</text>
</comment>
<evidence type="ECO:0000313" key="4">
    <source>
        <dbReference type="Proteomes" id="UP000198717"/>
    </source>
</evidence>
<evidence type="ECO:0000256" key="1">
    <source>
        <dbReference type="SAM" id="SignalP"/>
    </source>
</evidence>
<name>A0A511HIA3_9BACT</name>
<keyword evidence="4" id="KW-1185">Reference proteome</keyword>
<evidence type="ECO:0000313" key="3">
    <source>
        <dbReference type="EMBL" id="SDD68811.1"/>
    </source>
</evidence>
<organism evidence="2 5">
    <name type="scientific">Myxococcus virescens</name>
    <dbReference type="NCBI Taxonomy" id="83456"/>
    <lineage>
        <taxon>Bacteria</taxon>
        <taxon>Pseudomonadati</taxon>
        <taxon>Myxococcota</taxon>
        <taxon>Myxococcia</taxon>
        <taxon>Myxococcales</taxon>
        <taxon>Cystobacterineae</taxon>
        <taxon>Myxococcaceae</taxon>
        <taxon>Myxococcus</taxon>
    </lineage>
</organism>
<feature type="chain" id="PRO_5023103147" description="Peptidase M16" evidence="1">
    <location>
        <begin position="22"/>
        <end position="432"/>
    </location>
</feature>
<sequence length="432" mass="47086">MKRASLTAALCMLLSAGLATAAPFEVLRSRESPEHAQLILAPREGARTATLVVAFQSGRFDEAGSHGLTRLTQHAMLEANRRGRYDDLVRDLFGAGASLELVTGLRQSAFILEVHHRDFDRLAQRLLGMLLDARLDASKLEQAIERTAQDPGLTDMHDFLEARLASALSSDTRYAAPPPPFPSSVQSLTERHVAIHMSSAFTPRNATVIAAGAFDAPALRRAVASYRGGIAAPVARLTPKLPSKARLPAMSDVNVLAYPVHITQPEEAAVLRVVGPLLQRRMERRFRTMGVGYAQEAAPMLTPWMDALVLTLPANDPSALDLGPFLLQEVAAVREGRVTPEEYATSHGAALARLRLEDPNPRAVALQLASSIQTPAWYSPEVETSLAALSAEEFSRRVQPWLSESRLVHLLFTPYQTPRPASKSRIRGGGRR</sequence>
<dbReference type="RefSeq" id="WP_167371055.1">
    <property type="nucleotide sequence ID" value="NZ_BJVY01000023.1"/>
</dbReference>
<proteinExistence type="predicted"/>
<feature type="signal peptide" evidence="1">
    <location>
        <begin position="1"/>
        <end position="21"/>
    </location>
</feature>
<evidence type="ECO:0000313" key="5">
    <source>
        <dbReference type="Proteomes" id="UP000321224"/>
    </source>
</evidence>
<dbReference type="AlphaFoldDB" id="A0A511HIA3"/>
<evidence type="ECO:0000313" key="2">
    <source>
        <dbReference type="EMBL" id="GEL72239.1"/>
    </source>
</evidence>
<accession>A0A511HIA3</accession>
<dbReference type="Proteomes" id="UP000198717">
    <property type="component" value="Unassembled WGS sequence"/>
</dbReference>
<dbReference type="Gene3D" id="3.30.830.10">
    <property type="entry name" value="Metalloenzyme, LuxS/M16 peptidase-like"/>
    <property type="match status" value="1"/>
</dbReference>
<dbReference type="GO" id="GO:0046872">
    <property type="term" value="F:metal ion binding"/>
    <property type="evidence" value="ECO:0007669"/>
    <property type="project" value="InterPro"/>
</dbReference>
<dbReference type="EMBL" id="FNAJ01000002">
    <property type="protein sequence ID" value="SDD68811.1"/>
    <property type="molecule type" value="Genomic_DNA"/>
</dbReference>
<dbReference type="InterPro" id="IPR011249">
    <property type="entry name" value="Metalloenz_LuxS/M16"/>
</dbReference>
<evidence type="ECO:0008006" key="6">
    <source>
        <dbReference type="Google" id="ProtNLM"/>
    </source>
</evidence>
<dbReference type="EMBL" id="BJVY01000023">
    <property type="protein sequence ID" value="GEL72239.1"/>
    <property type="molecule type" value="Genomic_DNA"/>
</dbReference>
<dbReference type="SUPFAM" id="SSF63411">
    <property type="entry name" value="LuxS/MPP-like metallohydrolase"/>
    <property type="match status" value="2"/>
</dbReference>
<keyword evidence="1" id="KW-0732">Signal</keyword>
<protein>
    <recommendedName>
        <fullName evidence="6">Peptidase M16</fullName>
    </recommendedName>
</protein>
<reference evidence="3 4" key="1">
    <citation type="submission" date="2016-10" db="EMBL/GenBank/DDBJ databases">
        <authorList>
            <person name="Varghese N."/>
            <person name="Submissions S."/>
        </authorList>
    </citation>
    <scope>NUCLEOTIDE SEQUENCE [LARGE SCALE GENOMIC DNA]</scope>
    <source>
        <strain evidence="3 4">DSM 2260</strain>
    </source>
</reference>
<reference evidence="2 5" key="2">
    <citation type="submission" date="2019-07" db="EMBL/GenBank/DDBJ databases">
        <title>Whole genome shotgun sequence of Myxococcus virescens NBRC 100334.</title>
        <authorList>
            <person name="Hosoyama A."/>
            <person name="Uohara A."/>
            <person name="Ohji S."/>
            <person name="Ichikawa N."/>
        </authorList>
    </citation>
    <scope>NUCLEOTIDE SEQUENCE [LARGE SCALE GENOMIC DNA]</scope>
    <source>
        <strain evidence="2 5">NBRC 100334</strain>
    </source>
</reference>
<dbReference type="Proteomes" id="UP000321224">
    <property type="component" value="Unassembled WGS sequence"/>
</dbReference>
<gene>
    <name evidence="2" type="ORF">MVI01_40230</name>
    <name evidence="3" type="ORF">SAMN04488504_102278</name>
</gene>